<feature type="region of interest" description="Disordered" evidence="1">
    <location>
        <begin position="50"/>
        <end position="101"/>
    </location>
</feature>
<feature type="compositionally biased region" description="Basic residues" evidence="1">
    <location>
        <begin position="56"/>
        <end position="67"/>
    </location>
</feature>
<feature type="region of interest" description="Disordered" evidence="1">
    <location>
        <begin position="767"/>
        <end position="804"/>
    </location>
</feature>
<organism evidence="2 3">
    <name type="scientific">Stigmatella aurantiaca (strain DW4/3-1)</name>
    <dbReference type="NCBI Taxonomy" id="378806"/>
    <lineage>
        <taxon>Bacteria</taxon>
        <taxon>Pseudomonadati</taxon>
        <taxon>Myxococcota</taxon>
        <taxon>Myxococcia</taxon>
        <taxon>Myxococcales</taxon>
        <taxon>Cystobacterineae</taxon>
        <taxon>Archangiaceae</taxon>
        <taxon>Stigmatella</taxon>
    </lineage>
</organism>
<feature type="region of interest" description="Disordered" evidence="1">
    <location>
        <begin position="239"/>
        <end position="264"/>
    </location>
</feature>
<sequence>MLLVLAELLHELVVGEAVGHLAAPLAGEDELPEDFLEVVVLLREGIGHIAHERRGPGQRRPRQRHGGRGGNGPGDGHGSGRGGRGVGVRERHRHLPGRRAERGLEQLARNGRHARRLRTVDRRCGGGHRIRRLLERVRRRGDLLEGEGARARRRREERLVIQGGRRCPFGLEGHGRGLEVMRLGRRGRRKGERLLGGRCGEGLQRLGRASKRQFRRSPGQDSPLGQGHMRRVLGARRGRGEVHRRHGLGRHRRRHGRGHGGHGAANAERVPPFGGGLHGLALAGAHHHRPHQAQPQQAREAHEGIALIVRQRAQEGPGADQGDHLVGGALQLPARPHQQGRLTSQVVLARGEHRQLHGPQRLELPPLHDGLRGLERGDRTVDKRLLPSAGHHLVLLHQAERGGARGDRGAIEEPFGQQRHPHHQRRGELRLQALRPGDAHEVPEHGHGGKSVRHAEGLHHGRGLRRDQRLHVQRGALRRPLLPHTRMPRARGRRERDDHAGDVLGQHGLGGGLDRSKARASRTLGVHHLLHRGDQLGTRRQPQGQGPGNRTPAFQGAHHLGGARTRLRLSPCDGLGPQGPRQHSEVGQAQREHQECENEKLDANHRRPLAQRGGLLAYSVHRSSPARIGVATREALGRQAGSLEARALAPLLSALVRRNLGLEIAGQALGCHAAPPLDAALQGLLQTVPRRVNGLVQRLRGLGDVNGLEPWHAHRHPALLVHASLGAVDVHERDVDLRRLVISEPLDVSHQMLIHVCLQPIRQGQVDPSHQHLHGITSGPEDRQPASGGGWQRPCSPALPAARA</sequence>
<evidence type="ECO:0000256" key="1">
    <source>
        <dbReference type="SAM" id="MobiDB-lite"/>
    </source>
</evidence>
<name>Q091F3_STIAD</name>
<feature type="compositionally biased region" description="Low complexity" evidence="1">
    <location>
        <begin position="538"/>
        <end position="552"/>
    </location>
</feature>
<accession>Q091F3</accession>
<protein>
    <submittedName>
        <fullName evidence="2">Uncharacterized protein</fullName>
    </submittedName>
</protein>
<feature type="region of interest" description="Disordered" evidence="1">
    <location>
        <begin position="439"/>
        <end position="557"/>
    </location>
</feature>
<gene>
    <name evidence="2" type="ORF">STIAU_1074</name>
</gene>
<dbReference type="AlphaFoldDB" id="Q091F3"/>
<feature type="compositionally biased region" description="Basic residues" evidence="1">
    <location>
        <begin position="239"/>
        <end position="260"/>
    </location>
</feature>
<reference evidence="2 3" key="1">
    <citation type="submission" date="2006-04" db="EMBL/GenBank/DDBJ databases">
        <authorList>
            <person name="Nierman W.C."/>
        </authorList>
    </citation>
    <scope>NUCLEOTIDE SEQUENCE [LARGE SCALE GENOMIC DNA]</scope>
    <source>
        <strain evidence="2 3">DW4/3-1</strain>
    </source>
</reference>
<evidence type="ECO:0000313" key="2">
    <source>
        <dbReference type="EMBL" id="EAU66379.1"/>
    </source>
</evidence>
<feature type="compositionally biased region" description="Basic and acidic residues" evidence="1">
    <location>
        <begin position="439"/>
        <end position="470"/>
    </location>
</feature>
<dbReference type="Proteomes" id="UP000032702">
    <property type="component" value="Unassembled WGS sequence"/>
</dbReference>
<feature type="compositionally biased region" description="Gly residues" evidence="1">
    <location>
        <begin position="68"/>
        <end position="86"/>
    </location>
</feature>
<dbReference type="EMBL" id="AAMD01000057">
    <property type="protein sequence ID" value="EAU66379.1"/>
    <property type="molecule type" value="Genomic_DNA"/>
</dbReference>
<evidence type="ECO:0000313" key="3">
    <source>
        <dbReference type="Proteomes" id="UP000032702"/>
    </source>
</evidence>
<comment type="caution">
    <text evidence="2">The sequence shown here is derived from an EMBL/GenBank/DDBJ whole genome shotgun (WGS) entry which is preliminary data.</text>
</comment>
<feature type="region of interest" description="Disordered" evidence="1">
    <location>
        <begin position="576"/>
        <end position="600"/>
    </location>
</feature>
<proteinExistence type="predicted"/>
<feature type="compositionally biased region" description="Basic and acidic residues" evidence="1">
    <location>
        <begin position="590"/>
        <end position="600"/>
    </location>
</feature>